<comment type="similarity">
    <text evidence="1">Belongs to the bactofilin family.</text>
</comment>
<reference evidence="3 4" key="1">
    <citation type="submission" date="2016-08" db="EMBL/GenBank/DDBJ databases">
        <title>Novel Firmicutes and Novel Genomes.</title>
        <authorList>
            <person name="Poppleton D.I."/>
            <person name="Gribaldo S."/>
        </authorList>
    </citation>
    <scope>NUCLEOTIDE SEQUENCE [LARGE SCALE GENOMIC DNA]</scope>
    <source>
        <strain evidence="3 4">CTT3</strain>
    </source>
</reference>
<dbReference type="EMBL" id="MCIB01000019">
    <property type="protein sequence ID" value="RKD31452.1"/>
    <property type="molecule type" value="Genomic_DNA"/>
</dbReference>
<accession>A0A419T1Y1</accession>
<name>A0A419T1Y1_9FIRM</name>
<gene>
    <name evidence="3" type="ORF">BET03_12610</name>
</gene>
<evidence type="ECO:0000256" key="1">
    <source>
        <dbReference type="ARBA" id="ARBA00044755"/>
    </source>
</evidence>
<dbReference type="InterPro" id="IPR007607">
    <property type="entry name" value="BacA/B"/>
</dbReference>
<dbReference type="Pfam" id="PF04519">
    <property type="entry name" value="Bactofilin"/>
    <property type="match status" value="1"/>
</dbReference>
<organism evidence="3 4">
    <name type="scientific">Thermohalobacter berrensis</name>
    <dbReference type="NCBI Taxonomy" id="99594"/>
    <lineage>
        <taxon>Bacteria</taxon>
        <taxon>Bacillati</taxon>
        <taxon>Bacillota</taxon>
        <taxon>Tissierellia</taxon>
        <taxon>Tissierellales</taxon>
        <taxon>Thermohalobacteraceae</taxon>
        <taxon>Thermohalobacter</taxon>
    </lineage>
</organism>
<protein>
    <submittedName>
        <fullName evidence="3">Cell shape determination protein CcmA</fullName>
    </submittedName>
</protein>
<comment type="caution">
    <text evidence="3">The sequence shown here is derived from an EMBL/GenBank/DDBJ whole genome shotgun (WGS) entry which is preliminary data.</text>
</comment>
<dbReference type="PANTHER" id="PTHR35024:SF4">
    <property type="entry name" value="POLYMER-FORMING CYTOSKELETAL PROTEIN"/>
    <property type="match status" value="1"/>
</dbReference>
<proteinExistence type="inferred from homology"/>
<evidence type="ECO:0000256" key="2">
    <source>
        <dbReference type="SAM" id="MobiDB-lite"/>
    </source>
</evidence>
<sequence length="135" mass="14689">MFSKKDKNLEKIDTIIGKNTKLEGKMETTGTIRLDGELIGDLNIKGNLIVGENGKIDGNIIANNVLISGIVNGNITCNEQLRLTNTAKLYGDIIVKSFIVDENAVFEGTCKMQSSSNIKEKDSQNNNSNKNKGAK</sequence>
<feature type="region of interest" description="Disordered" evidence="2">
    <location>
        <begin position="115"/>
        <end position="135"/>
    </location>
</feature>
<keyword evidence="4" id="KW-1185">Reference proteome</keyword>
<dbReference type="PANTHER" id="PTHR35024">
    <property type="entry name" value="HYPOTHETICAL CYTOSOLIC PROTEIN"/>
    <property type="match status" value="1"/>
</dbReference>
<evidence type="ECO:0000313" key="3">
    <source>
        <dbReference type="EMBL" id="RKD31452.1"/>
    </source>
</evidence>
<dbReference type="RefSeq" id="WP_120169385.1">
    <property type="nucleotide sequence ID" value="NZ_MCIB01000019.1"/>
</dbReference>
<evidence type="ECO:0000313" key="4">
    <source>
        <dbReference type="Proteomes" id="UP000284177"/>
    </source>
</evidence>
<dbReference type="AlphaFoldDB" id="A0A419T1Y1"/>
<dbReference type="Proteomes" id="UP000284177">
    <property type="component" value="Unassembled WGS sequence"/>
</dbReference>
<feature type="compositionally biased region" description="Low complexity" evidence="2">
    <location>
        <begin position="124"/>
        <end position="135"/>
    </location>
</feature>
<dbReference type="OrthoDB" id="9802488at2"/>